<dbReference type="RefSeq" id="WP_005488722.1">
    <property type="nucleotide sequence ID" value="NZ_CAUI01000015.1"/>
</dbReference>
<evidence type="ECO:0000313" key="3">
    <source>
        <dbReference type="Proteomes" id="UP000012063"/>
    </source>
</evidence>
<dbReference type="PROSITE" id="PS00409">
    <property type="entry name" value="PROKAR_NTER_METHYL"/>
    <property type="match status" value="1"/>
</dbReference>
<keyword evidence="1" id="KW-1133">Transmembrane helix</keyword>
<keyword evidence="3" id="KW-1185">Reference proteome</keyword>
<evidence type="ECO:0008006" key="4">
    <source>
        <dbReference type="Google" id="ProtNLM"/>
    </source>
</evidence>
<keyword evidence="1" id="KW-0472">Membrane</keyword>
<dbReference type="AlphaFoldDB" id="M5DZV5"/>
<dbReference type="NCBIfam" id="TIGR02532">
    <property type="entry name" value="IV_pilin_GFxxxE"/>
    <property type="match status" value="1"/>
</dbReference>
<comment type="caution">
    <text evidence="2">The sequence shown here is derived from an EMBL/GenBank/DDBJ whole genome shotgun (WGS) entry which is preliminary data.</text>
</comment>
<dbReference type="InParanoid" id="M5DZV5"/>
<sequence length="148" mass="16890">MDIKKEKGFTLVELMLALAIVGIVVAVSTGFLVDLFNIVRPSTKRMNTKQIAEIRLTEISKYARNASKIDEDDDKIILNGKTIVKYENKEILINNSDETLKKRIPNIKGFNIVKLDEVYEIIIEVCRDDECSKFETVNTKIVPRNMTP</sequence>
<feature type="transmembrane region" description="Helical" evidence="1">
    <location>
        <begin position="14"/>
        <end position="39"/>
    </location>
</feature>
<keyword evidence="1" id="KW-0812">Transmembrane</keyword>
<dbReference type="InterPro" id="IPR012902">
    <property type="entry name" value="N_methyl_site"/>
</dbReference>
<gene>
    <name evidence="2" type="ORF">HSACCH_01286</name>
</gene>
<accession>M5DZV5</accession>
<name>M5DZV5_9FIRM</name>
<organism evidence="2 3">
    <name type="scientific">Halanaerobium saccharolyticum subsp. saccharolyticum DSM 6643</name>
    <dbReference type="NCBI Taxonomy" id="1293054"/>
    <lineage>
        <taxon>Bacteria</taxon>
        <taxon>Bacillati</taxon>
        <taxon>Bacillota</taxon>
        <taxon>Clostridia</taxon>
        <taxon>Halanaerobiales</taxon>
        <taxon>Halanaerobiaceae</taxon>
        <taxon>Halanaerobium</taxon>
    </lineage>
</organism>
<proteinExistence type="predicted"/>
<protein>
    <recommendedName>
        <fullName evidence="4">Prepilin-type N-terminal cleavage/methylation domain-containing protein</fullName>
    </recommendedName>
</protein>
<dbReference type="Proteomes" id="UP000012063">
    <property type="component" value="Unassembled WGS sequence"/>
</dbReference>
<evidence type="ECO:0000256" key="1">
    <source>
        <dbReference type="SAM" id="Phobius"/>
    </source>
</evidence>
<evidence type="ECO:0000313" key="2">
    <source>
        <dbReference type="EMBL" id="CCU79378.1"/>
    </source>
</evidence>
<dbReference type="Pfam" id="PF07963">
    <property type="entry name" value="N_methyl"/>
    <property type="match status" value="1"/>
</dbReference>
<reference evidence="3" key="1">
    <citation type="journal article" date="2013" name="Genome Announc.">
        <title>Genome Sequence of Halanaerobium saccharolyticum subsp. saccharolyticum Strain DSM 6643T, a Halophilic Hydrogen-Producing Bacterium.</title>
        <authorList>
            <person name="Kivisto A."/>
            <person name="Larjo A."/>
            <person name="Ciranna A."/>
            <person name="Santala V."/>
            <person name="Roos C."/>
            <person name="Karp M."/>
        </authorList>
    </citation>
    <scope>NUCLEOTIDE SEQUENCE [LARGE SCALE GENOMIC DNA]</scope>
    <source>
        <strain evidence="3">DSM 6643</strain>
    </source>
</reference>
<dbReference type="EMBL" id="CAUI01000015">
    <property type="protein sequence ID" value="CCU79378.1"/>
    <property type="molecule type" value="Genomic_DNA"/>
</dbReference>
<dbReference type="STRING" id="1293054.HSACCH_01286"/>